<feature type="domain" description="ABM" evidence="1">
    <location>
        <begin position="67"/>
        <end position="164"/>
    </location>
</feature>
<dbReference type="InterPro" id="IPR011008">
    <property type="entry name" value="Dimeric_a/b-barrel"/>
</dbReference>
<dbReference type="Gene3D" id="3.30.70.100">
    <property type="match status" value="1"/>
</dbReference>
<proteinExistence type="predicted"/>
<evidence type="ECO:0000259" key="1">
    <source>
        <dbReference type="PROSITE" id="PS51725"/>
    </source>
</evidence>
<sequence>MNFFITYGTHDFLKSIYEKYQNKYDIYLLDGGGSSILIVEKEGKSLFQSGKTYAIEKASGSFERATFAVINNVPVTQEHKDIFLYEAKIRAEMIEKQPGCLAVRVLKPIKSDSFIILSMWDSSGDYRRFENSPEFGLTKPSTSGINVPQELFTGKAYVKTYSVFREELDNN</sequence>
<evidence type="ECO:0000313" key="2">
    <source>
        <dbReference type="EMBL" id="PWA11783.1"/>
    </source>
</evidence>
<reference evidence="2 3" key="1">
    <citation type="submission" date="2018-04" db="EMBL/GenBank/DDBJ databases">
        <title>Camelliibacillus theae gen. nov., sp. nov., isolated from Pu'er tea.</title>
        <authorList>
            <person name="Niu L."/>
        </authorList>
    </citation>
    <scope>NUCLEOTIDE SEQUENCE [LARGE SCALE GENOMIC DNA]</scope>
    <source>
        <strain evidence="2 3">T8</strain>
    </source>
</reference>
<keyword evidence="2" id="KW-0503">Monooxygenase</keyword>
<keyword evidence="3" id="KW-1185">Reference proteome</keyword>
<dbReference type="InterPro" id="IPR007138">
    <property type="entry name" value="ABM_dom"/>
</dbReference>
<evidence type="ECO:0000313" key="3">
    <source>
        <dbReference type="Proteomes" id="UP000245998"/>
    </source>
</evidence>
<dbReference type="AlphaFoldDB" id="A0A2U1K478"/>
<protein>
    <submittedName>
        <fullName evidence="2">Antibiotic biosynthesis monooxygenase</fullName>
    </submittedName>
</protein>
<accession>A0A2U1K478</accession>
<keyword evidence="2" id="KW-0560">Oxidoreductase</keyword>
<dbReference type="PANTHER" id="PTHR34474">
    <property type="entry name" value="SIGNAL TRANSDUCTION PROTEIN TRAP"/>
    <property type="match status" value="1"/>
</dbReference>
<dbReference type="EMBL" id="QCZG01000016">
    <property type="protein sequence ID" value="PWA11783.1"/>
    <property type="molecule type" value="Genomic_DNA"/>
</dbReference>
<dbReference type="OrthoDB" id="2352283at2"/>
<dbReference type="Pfam" id="PF03992">
    <property type="entry name" value="ABM"/>
    <property type="match status" value="1"/>
</dbReference>
<dbReference type="PROSITE" id="PS51725">
    <property type="entry name" value="ABM"/>
    <property type="match status" value="1"/>
</dbReference>
<comment type="caution">
    <text evidence="2">The sequence shown here is derived from an EMBL/GenBank/DDBJ whole genome shotgun (WGS) entry which is preliminary data.</text>
</comment>
<dbReference type="SUPFAM" id="SSF54909">
    <property type="entry name" value="Dimeric alpha+beta barrel"/>
    <property type="match status" value="1"/>
</dbReference>
<dbReference type="InterPro" id="IPR050404">
    <property type="entry name" value="Heme-degrading_MO"/>
</dbReference>
<name>A0A2U1K478_9BACI</name>
<dbReference type="GO" id="GO:0004497">
    <property type="term" value="F:monooxygenase activity"/>
    <property type="evidence" value="ECO:0007669"/>
    <property type="project" value="UniProtKB-KW"/>
</dbReference>
<dbReference type="RefSeq" id="WP_116554576.1">
    <property type="nucleotide sequence ID" value="NZ_QCZG01000016.1"/>
</dbReference>
<dbReference type="PANTHER" id="PTHR34474:SF2">
    <property type="entry name" value="SIGNAL TRANSDUCTION PROTEIN TRAP"/>
    <property type="match status" value="1"/>
</dbReference>
<organism evidence="2 3">
    <name type="scientific">Pueribacillus theae</name>
    <dbReference type="NCBI Taxonomy" id="2171751"/>
    <lineage>
        <taxon>Bacteria</taxon>
        <taxon>Bacillati</taxon>
        <taxon>Bacillota</taxon>
        <taxon>Bacilli</taxon>
        <taxon>Bacillales</taxon>
        <taxon>Bacillaceae</taxon>
        <taxon>Pueribacillus</taxon>
    </lineage>
</organism>
<dbReference type="Proteomes" id="UP000245998">
    <property type="component" value="Unassembled WGS sequence"/>
</dbReference>
<gene>
    <name evidence="2" type="ORF">DCC39_09075</name>
</gene>